<sequence>MNSTELDSISEDDIFLDINQSNTLLSNKNLLEKTQTSKNVVSYMSIVDSTDYLGCINNNCSKIECNCKPNERCECSESQYRVKDYNNNTMTKSNSDSNINNNSINSFTSKLIDFLFVIILIILITYTVYNKAANYLIYCLGITLVYIFYKMYSINM</sequence>
<organism evidence="2">
    <name type="scientific">viral metagenome</name>
    <dbReference type="NCBI Taxonomy" id="1070528"/>
    <lineage>
        <taxon>unclassified sequences</taxon>
        <taxon>metagenomes</taxon>
        <taxon>organismal metagenomes</taxon>
    </lineage>
</organism>
<keyword evidence="1" id="KW-1133">Transmembrane helix</keyword>
<reference evidence="2" key="1">
    <citation type="journal article" date="2020" name="Nature">
        <title>Giant virus diversity and host interactions through global metagenomics.</title>
        <authorList>
            <person name="Schulz F."/>
            <person name="Roux S."/>
            <person name="Paez-Espino D."/>
            <person name="Jungbluth S."/>
            <person name="Walsh D.A."/>
            <person name="Denef V.J."/>
            <person name="McMahon K.D."/>
            <person name="Konstantinidis K.T."/>
            <person name="Eloe-Fadrosh E.A."/>
            <person name="Kyrpides N.C."/>
            <person name="Woyke T."/>
        </authorList>
    </citation>
    <scope>NUCLEOTIDE SEQUENCE</scope>
    <source>
        <strain evidence="2">GVMAG-M-3300023174-75</strain>
    </source>
</reference>
<keyword evidence="1" id="KW-0472">Membrane</keyword>
<proteinExistence type="predicted"/>
<dbReference type="AlphaFoldDB" id="A0A6C0DXJ9"/>
<feature type="transmembrane region" description="Helical" evidence="1">
    <location>
        <begin position="135"/>
        <end position="152"/>
    </location>
</feature>
<name>A0A6C0DXJ9_9ZZZZ</name>
<feature type="transmembrane region" description="Helical" evidence="1">
    <location>
        <begin position="111"/>
        <end position="129"/>
    </location>
</feature>
<evidence type="ECO:0000256" key="1">
    <source>
        <dbReference type="SAM" id="Phobius"/>
    </source>
</evidence>
<protein>
    <submittedName>
        <fullName evidence="2">Uncharacterized protein</fullName>
    </submittedName>
</protein>
<evidence type="ECO:0000313" key="2">
    <source>
        <dbReference type="EMBL" id="QHT21182.1"/>
    </source>
</evidence>
<keyword evidence="1" id="KW-0812">Transmembrane</keyword>
<dbReference type="EMBL" id="MN739687">
    <property type="protein sequence ID" value="QHT21182.1"/>
    <property type="molecule type" value="Genomic_DNA"/>
</dbReference>
<accession>A0A6C0DXJ9</accession>